<evidence type="ECO:0000313" key="1">
    <source>
        <dbReference type="EnsemblMetazoa" id="GPAI017754-PA"/>
    </source>
</evidence>
<reference evidence="2" key="1">
    <citation type="submission" date="2014-03" db="EMBL/GenBank/DDBJ databases">
        <authorList>
            <person name="Aksoy S."/>
            <person name="Warren W."/>
            <person name="Wilson R.K."/>
        </authorList>
    </citation>
    <scope>NUCLEOTIDE SEQUENCE [LARGE SCALE GENOMIC DNA]</scope>
    <source>
        <strain evidence="2">IAEA</strain>
    </source>
</reference>
<proteinExistence type="predicted"/>
<protein>
    <submittedName>
        <fullName evidence="1">Uncharacterized protein</fullName>
    </submittedName>
</protein>
<dbReference type="AlphaFoldDB" id="A0A1A9ZKQ3"/>
<accession>A0A1A9ZKQ3</accession>
<sequence>MQFSYWVLKNKNESNNNKNKIWEEELQLESNENGSCHSKNQSIHISDAFAEYPWHNSSTRYQRMSIFPITSGKKQITTRDKCSSLSRIAWLLTSDYLNSSLKTRLKLSSKAKGGNLEGFVAGDRGVNLMQRKAGFVFLIGGYPVRQKSDTSDQSRQWLTGKGLDCVRKGVGEIVQRIVANMLGLSGSNSYVREHDSQNRSNVTQHTSHCNCRPLTSEQNVTSGETYLQLGCLRCSDVKCRACATEF</sequence>
<dbReference type="Proteomes" id="UP000092445">
    <property type="component" value="Unassembled WGS sequence"/>
</dbReference>
<keyword evidence="2" id="KW-1185">Reference proteome</keyword>
<name>A0A1A9ZKQ3_GLOPL</name>
<evidence type="ECO:0000313" key="2">
    <source>
        <dbReference type="Proteomes" id="UP000092445"/>
    </source>
</evidence>
<dbReference type="EnsemblMetazoa" id="GPAI017754-RA">
    <property type="protein sequence ID" value="GPAI017754-PA"/>
    <property type="gene ID" value="GPAI017754"/>
</dbReference>
<organism evidence="1 2">
    <name type="scientific">Glossina pallidipes</name>
    <name type="common">Tsetse fly</name>
    <dbReference type="NCBI Taxonomy" id="7398"/>
    <lineage>
        <taxon>Eukaryota</taxon>
        <taxon>Metazoa</taxon>
        <taxon>Ecdysozoa</taxon>
        <taxon>Arthropoda</taxon>
        <taxon>Hexapoda</taxon>
        <taxon>Insecta</taxon>
        <taxon>Pterygota</taxon>
        <taxon>Neoptera</taxon>
        <taxon>Endopterygota</taxon>
        <taxon>Diptera</taxon>
        <taxon>Brachycera</taxon>
        <taxon>Muscomorpha</taxon>
        <taxon>Hippoboscoidea</taxon>
        <taxon>Glossinidae</taxon>
        <taxon>Glossina</taxon>
    </lineage>
</organism>
<reference evidence="1" key="2">
    <citation type="submission" date="2020-05" db="UniProtKB">
        <authorList>
            <consortium name="EnsemblMetazoa"/>
        </authorList>
    </citation>
    <scope>IDENTIFICATION</scope>
    <source>
        <strain evidence="1">IAEA</strain>
    </source>
</reference>
<dbReference type="VEuPathDB" id="VectorBase:GPAI017754"/>